<dbReference type="Proteomes" id="UP000659654">
    <property type="component" value="Unassembled WGS sequence"/>
</dbReference>
<dbReference type="Proteomes" id="UP000582659">
    <property type="component" value="Unassembled WGS sequence"/>
</dbReference>
<feature type="chain" id="PRO_5035384917" evidence="1">
    <location>
        <begin position="20"/>
        <end position="244"/>
    </location>
</feature>
<accession>A0A7I8WY92</accession>
<proteinExistence type="predicted"/>
<name>A0A7I8WY92_BURXY</name>
<protein>
    <submittedName>
        <fullName evidence="2">(pine wood nematode) hypothetical protein</fullName>
    </submittedName>
</protein>
<sequence length="244" mass="27986">MSLLFSLLFVFCIFSPTLADLDDSKIESIPCGGKKRSLSKPEALDHINKCVKGEIDEEQCLNATKPEVLLHKIFKLINTRYEKDNNIEKFEECAAKIHESVPWEYVRVMHRHNQYSTGRNKHRCISIDQICRDNSKYLIPFACFVKKNCDRSIADLGYAMQYAFQQISLEQEGPIRCSQGSDDSQFDLNPEAYDPEVSLKSIEIVNENLCNGVAKLNETLESNHKHTLPLSVYERLLSKKGKKH</sequence>
<evidence type="ECO:0000313" key="3">
    <source>
        <dbReference type="Proteomes" id="UP000659654"/>
    </source>
</evidence>
<evidence type="ECO:0000313" key="2">
    <source>
        <dbReference type="EMBL" id="CAD5217086.1"/>
    </source>
</evidence>
<dbReference type="AlphaFoldDB" id="A0A7I8WY92"/>
<keyword evidence="1" id="KW-0732">Signal</keyword>
<keyword evidence="3" id="KW-1185">Reference proteome</keyword>
<dbReference type="EMBL" id="CAJFDI010000002">
    <property type="protein sequence ID" value="CAD5217086.1"/>
    <property type="molecule type" value="Genomic_DNA"/>
</dbReference>
<gene>
    <name evidence="2" type="ORF">BXYJ_LOCUS4859</name>
</gene>
<evidence type="ECO:0000256" key="1">
    <source>
        <dbReference type="SAM" id="SignalP"/>
    </source>
</evidence>
<comment type="caution">
    <text evidence="2">The sequence shown here is derived from an EMBL/GenBank/DDBJ whole genome shotgun (WGS) entry which is preliminary data.</text>
</comment>
<organism evidence="2 3">
    <name type="scientific">Bursaphelenchus xylophilus</name>
    <name type="common">Pinewood nematode worm</name>
    <name type="synonym">Aphelenchoides xylophilus</name>
    <dbReference type="NCBI Taxonomy" id="6326"/>
    <lineage>
        <taxon>Eukaryota</taxon>
        <taxon>Metazoa</taxon>
        <taxon>Ecdysozoa</taxon>
        <taxon>Nematoda</taxon>
        <taxon>Chromadorea</taxon>
        <taxon>Rhabditida</taxon>
        <taxon>Tylenchina</taxon>
        <taxon>Tylenchomorpha</taxon>
        <taxon>Aphelenchoidea</taxon>
        <taxon>Aphelenchoididae</taxon>
        <taxon>Bursaphelenchus</taxon>
    </lineage>
</organism>
<dbReference type="EMBL" id="CAJFCV020000002">
    <property type="protein sequence ID" value="CAG9100447.1"/>
    <property type="molecule type" value="Genomic_DNA"/>
</dbReference>
<dbReference type="OrthoDB" id="10334300at2759"/>
<reference evidence="2" key="1">
    <citation type="submission" date="2020-09" db="EMBL/GenBank/DDBJ databases">
        <authorList>
            <person name="Kikuchi T."/>
        </authorList>
    </citation>
    <scope>NUCLEOTIDE SEQUENCE</scope>
    <source>
        <strain evidence="2">Ka4C1</strain>
    </source>
</reference>
<feature type="signal peptide" evidence="1">
    <location>
        <begin position="1"/>
        <end position="19"/>
    </location>
</feature>